<dbReference type="Proteomes" id="UP001044222">
    <property type="component" value="Chromosome 17"/>
</dbReference>
<dbReference type="PANTHER" id="PTHR47773">
    <property type="entry name" value="SI:DKEY-9I5.2-RELATED"/>
    <property type="match status" value="1"/>
</dbReference>
<accession>A0A9D3LNS9</accession>
<sequence>MKSKTAVMPGKESLQRCLLGQASGPANWPSASRLVEAICSQLCRLHPTGYTSSGVRRTRWAAVLTDYTHIRELVLDNPRLMAQTTLQLFELNQRTLSQWFSRRQKERERTVLEQAVVAPSTPAVASQPSPPPWQLLRGEEASGHPPFVFVTPQDQSRQATQHRRIAHAPILPSSGVPAQLDTAAPTAAPPPVSRTTAWRRRKEAERAGAGGAIPSKRRNPVEYICARCKQPKRRQFGHSPFGKVSFCATAAGKSVEEWLAEMKDVRERSAQGR</sequence>
<protein>
    <submittedName>
        <fullName evidence="2">Uncharacterized protein</fullName>
    </submittedName>
</protein>
<evidence type="ECO:0000256" key="1">
    <source>
        <dbReference type="SAM" id="MobiDB-lite"/>
    </source>
</evidence>
<gene>
    <name evidence="2" type="ORF">ANANG_G00283770</name>
</gene>
<feature type="region of interest" description="Disordered" evidence="1">
    <location>
        <begin position="182"/>
        <end position="216"/>
    </location>
</feature>
<evidence type="ECO:0000313" key="2">
    <source>
        <dbReference type="EMBL" id="KAG5831843.1"/>
    </source>
</evidence>
<dbReference type="EMBL" id="JAFIRN010000017">
    <property type="protein sequence ID" value="KAG5831843.1"/>
    <property type="molecule type" value="Genomic_DNA"/>
</dbReference>
<organism evidence="2 3">
    <name type="scientific">Anguilla anguilla</name>
    <name type="common">European freshwater eel</name>
    <name type="synonym">Muraena anguilla</name>
    <dbReference type="NCBI Taxonomy" id="7936"/>
    <lineage>
        <taxon>Eukaryota</taxon>
        <taxon>Metazoa</taxon>
        <taxon>Chordata</taxon>
        <taxon>Craniata</taxon>
        <taxon>Vertebrata</taxon>
        <taxon>Euteleostomi</taxon>
        <taxon>Actinopterygii</taxon>
        <taxon>Neopterygii</taxon>
        <taxon>Teleostei</taxon>
        <taxon>Anguilliformes</taxon>
        <taxon>Anguillidae</taxon>
        <taxon>Anguilla</taxon>
    </lineage>
</organism>
<name>A0A9D3LNS9_ANGAN</name>
<dbReference type="PANTHER" id="PTHR47773:SF1">
    <property type="entry name" value="C2H2-TYPE DOMAIN-CONTAINING PROTEIN"/>
    <property type="match status" value="1"/>
</dbReference>
<proteinExistence type="predicted"/>
<comment type="caution">
    <text evidence="2">The sequence shown here is derived from an EMBL/GenBank/DDBJ whole genome shotgun (WGS) entry which is preliminary data.</text>
</comment>
<keyword evidence="3" id="KW-1185">Reference proteome</keyword>
<evidence type="ECO:0000313" key="3">
    <source>
        <dbReference type="Proteomes" id="UP001044222"/>
    </source>
</evidence>
<dbReference type="AlphaFoldDB" id="A0A9D3LNS9"/>
<reference evidence="2" key="1">
    <citation type="submission" date="2021-01" db="EMBL/GenBank/DDBJ databases">
        <title>A chromosome-scale assembly of European eel, Anguilla anguilla.</title>
        <authorList>
            <person name="Henkel C."/>
            <person name="Jong-Raadsen S.A."/>
            <person name="Dufour S."/>
            <person name="Weltzien F.-A."/>
            <person name="Palstra A.P."/>
            <person name="Pelster B."/>
            <person name="Spaink H.P."/>
            <person name="Van Den Thillart G.E."/>
            <person name="Jansen H."/>
            <person name="Zahm M."/>
            <person name="Klopp C."/>
            <person name="Cedric C."/>
            <person name="Louis A."/>
            <person name="Berthelot C."/>
            <person name="Parey E."/>
            <person name="Roest Crollius H."/>
            <person name="Montfort J."/>
            <person name="Robinson-Rechavi M."/>
            <person name="Bucao C."/>
            <person name="Bouchez O."/>
            <person name="Gislard M."/>
            <person name="Lluch J."/>
            <person name="Milhes M."/>
            <person name="Lampietro C."/>
            <person name="Lopez Roques C."/>
            <person name="Donnadieu C."/>
            <person name="Braasch I."/>
            <person name="Desvignes T."/>
            <person name="Postlethwait J."/>
            <person name="Bobe J."/>
            <person name="Guiguen Y."/>
            <person name="Dirks R."/>
        </authorList>
    </citation>
    <scope>NUCLEOTIDE SEQUENCE</scope>
    <source>
        <strain evidence="2">Tag_6206</strain>
        <tissue evidence="2">Liver</tissue>
    </source>
</reference>